<organism evidence="2 3">
    <name type="scientific">Phialemonium thermophilum</name>
    <dbReference type="NCBI Taxonomy" id="223376"/>
    <lineage>
        <taxon>Eukaryota</taxon>
        <taxon>Fungi</taxon>
        <taxon>Dikarya</taxon>
        <taxon>Ascomycota</taxon>
        <taxon>Pezizomycotina</taxon>
        <taxon>Sordariomycetes</taxon>
        <taxon>Sordariomycetidae</taxon>
        <taxon>Cephalothecales</taxon>
        <taxon>Cephalothecaceae</taxon>
        <taxon>Phialemonium</taxon>
    </lineage>
</organism>
<proteinExistence type="predicted"/>
<feature type="compositionally biased region" description="Polar residues" evidence="1">
    <location>
        <begin position="78"/>
        <end position="92"/>
    </location>
</feature>
<feature type="compositionally biased region" description="Basic and acidic residues" evidence="1">
    <location>
        <begin position="67"/>
        <end position="77"/>
    </location>
</feature>
<feature type="compositionally biased region" description="Basic and acidic residues" evidence="1">
    <location>
        <begin position="93"/>
        <end position="120"/>
    </location>
</feature>
<protein>
    <submittedName>
        <fullName evidence="2">Uncharacterized protein</fullName>
    </submittedName>
</protein>
<name>A0ABR3V051_9PEZI</name>
<keyword evidence="3" id="KW-1185">Reference proteome</keyword>
<sequence length="120" mass="13240">MTTAACQACQGAEITTAARGGAHRSSGSVPSDEKRLGSTKTEEVGECEQEKQGETWEKEDDEYDGPATDKLRKRNTEETLVSSPVRSGSFQREQGETAKRARRREGERDGVVHGTWEHDD</sequence>
<evidence type="ECO:0000313" key="3">
    <source>
        <dbReference type="Proteomes" id="UP001586593"/>
    </source>
</evidence>
<evidence type="ECO:0000313" key="2">
    <source>
        <dbReference type="EMBL" id="KAL1835022.1"/>
    </source>
</evidence>
<gene>
    <name evidence="2" type="ORF">VTK73DRAFT_6450</name>
</gene>
<feature type="region of interest" description="Disordered" evidence="1">
    <location>
        <begin position="17"/>
        <end position="120"/>
    </location>
</feature>
<dbReference type="EMBL" id="JAZHXJ010003632">
    <property type="protein sequence ID" value="KAL1835022.1"/>
    <property type="molecule type" value="Genomic_DNA"/>
</dbReference>
<accession>A0ABR3V051</accession>
<comment type="caution">
    <text evidence="2">The sequence shown here is derived from an EMBL/GenBank/DDBJ whole genome shotgun (WGS) entry which is preliminary data.</text>
</comment>
<reference evidence="2 3" key="1">
    <citation type="journal article" date="2024" name="Commun. Biol.">
        <title>Comparative genomic analysis of thermophilic fungi reveals convergent evolutionary adaptations and gene losses.</title>
        <authorList>
            <person name="Steindorff A.S."/>
            <person name="Aguilar-Pontes M.V."/>
            <person name="Robinson A.J."/>
            <person name="Andreopoulos B."/>
            <person name="LaButti K."/>
            <person name="Kuo A."/>
            <person name="Mondo S."/>
            <person name="Riley R."/>
            <person name="Otillar R."/>
            <person name="Haridas S."/>
            <person name="Lipzen A."/>
            <person name="Grimwood J."/>
            <person name="Schmutz J."/>
            <person name="Clum A."/>
            <person name="Reid I.D."/>
            <person name="Moisan M.C."/>
            <person name="Butler G."/>
            <person name="Nguyen T.T.M."/>
            <person name="Dewar K."/>
            <person name="Conant G."/>
            <person name="Drula E."/>
            <person name="Henrissat B."/>
            <person name="Hansel C."/>
            <person name="Singer S."/>
            <person name="Hutchinson M.I."/>
            <person name="de Vries R.P."/>
            <person name="Natvig D.O."/>
            <person name="Powell A.J."/>
            <person name="Tsang A."/>
            <person name="Grigoriev I.V."/>
        </authorList>
    </citation>
    <scope>NUCLEOTIDE SEQUENCE [LARGE SCALE GENOMIC DNA]</scope>
    <source>
        <strain evidence="2 3">ATCC 24622</strain>
    </source>
</reference>
<evidence type="ECO:0000256" key="1">
    <source>
        <dbReference type="SAM" id="MobiDB-lite"/>
    </source>
</evidence>
<dbReference type="Proteomes" id="UP001586593">
    <property type="component" value="Unassembled WGS sequence"/>
</dbReference>
<feature type="compositionally biased region" description="Basic and acidic residues" evidence="1">
    <location>
        <begin position="31"/>
        <end position="56"/>
    </location>
</feature>